<sequence>MAISCDVAASIGEKPDDVLCVSTKMTGAYCARVALMELLALGAKPQALIHTVGNEFNPTGKLSLEGIREELSRAGYNHIEINGSSEENMDTSMTAIGVTLLGSIRKDSFKVRCQAVEKGDSLYVVGSPLVGRAVIERPRDIVPYEAVSAMVHSSCVRDVLPVGSRGISGEMDTLLMGTSLRCHYLPEWEHSAMLTQSGGPATSVLVVVHQGQDDTFKAEMQSIYPMVRKLGTLSVEE</sequence>
<protein>
    <recommendedName>
        <fullName evidence="3">Alpha-ribazole kinase</fullName>
    </recommendedName>
</protein>
<evidence type="ECO:0000313" key="1">
    <source>
        <dbReference type="EMBL" id="MBM6912778.1"/>
    </source>
</evidence>
<proteinExistence type="predicted"/>
<name>A0ABS2GHP3_9FIRM</name>
<evidence type="ECO:0008006" key="3">
    <source>
        <dbReference type="Google" id="ProtNLM"/>
    </source>
</evidence>
<evidence type="ECO:0000313" key="2">
    <source>
        <dbReference type="Proteomes" id="UP000707138"/>
    </source>
</evidence>
<gene>
    <name evidence="1" type="ORF">H6A01_05515</name>
</gene>
<dbReference type="Proteomes" id="UP000707138">
    <property type="component" value="Unassembled WGS sequence"/>
</dbReference>
<reference evidence="1 2" key="1">
    <citation type="journal article" date="2021" name="Sci. Rep.">
        <title>The distribution of antibiotic resistance genes in chicken gut microbiota commensals.</title>
        <authorList>
            <person name="Juricova H."/>
            <person name="Matiasovicova J."/>
            <person name="Kubasova T."/>
            <person name="Cejkova D."/>
            <person name="Rychlik I."/>
        </authorList>
    </citation>
    <scope>NUCLEOTIDE SEQUENCE [LARGE SCALE GENOMIC DNA]</scope>
    <source>
        <strain evidence="1 2">An537</strain>
    </source>
</reference>
<keyword evidence="2" id="KW-1185">Reference proteome</keyword>
<dbReference type="EMBL" id="JACJLA010000008">
    <property type="protein sequence ID" value="MBM6912778.1"/>
    <property type="molecule type" value="Genomic_DNA"/>
</dbReference>
<comment type="caution">
    <text evidence="1">The sequence shown here is derived from an EMBL/GenBank/DDBJ whole genome shotgun (WGS) entry which is preliminary data.</text>
</comment>
<organism evidence="1 2">
    <name type="scientific">Veillonella magna</name>
    <dbReference type="NCBI Taxonomy" id="464322"/>
    <lineage>
        <taxon>Bacteria</taxon>
        <taxon>Bacillati</taxon>
        <taxon>Bacillota</taxon>
        <taxon>Negativicutes</taxon>
        <taxon>Veillonellales</taxon>
        <taxon>Veillonellaceae</taxon>
        <taxon>Veillonella</taxon>
    </lineage>
</organism>
<accession>A0ABS2GHP3</accession>
<dbReference type="RefSeq" id="WP_205087827.1">
    <property type="nucleotide sequence ID" value="NZ_JACJLA010000008.1"/>
</dbReference>